<feature type="zinc finger region" description="C3H1-type" evidence="4">
    <location>
        <begin position="218"/>
        <end position="246"/>
    </location>
</feature>
<evidence type="ECO:0000259" key="6">
    <source>
        <dbReference type="PROSITE" id="PS50103"/>
    </source>
</evidence>
<dbReference type="EMBL" id="CAJFCW020000005">
    <property type="protein sequence ID" value="CAG9119147.1"/>
    <property type="molecule type" value="Genomic_DNA"/>
</dbReference>
<evidence type="ECO:0000256" key="2">
    <source>
        <dbReference type="ARBA" id="ARBA00022771"/>
    </source>
</evidence>
<accession>A0A811L8R0</accession>
<dbReference type="Proteomes" id="UP000783686">
    <property type="component" value="Unassembled WGS sequence"/>
</dbReference>
<evidence type="ECO:0000256" key="5">
    <source>
        <dbReference type="SAM" id="MobiDB-lite"/>
    </source>
</evidence>
<proteinExistence type="predicted"/>
<feature type="compositionally biased region" description="Basic and acidic residues" evidence="5">
    <location>
        <begin position="108"/>
        <end position="120"/>
    </location>
</feature>
<evidence type="ECO:0000256" key="4">
    <source>
        <dbReference type="PROSITE-ProRule" id="PRU00723"/>
    </source>
</evidence>
<keyword evidence="3 4" id="KW-0862">Zinc</keyword>
<dbReference type="GO" id="GO:0005684">
    <property type="term" value="C:U2-type spliceosomal complex"/>
    <property type="evidence" value="ECO:0007669"/>
    <property type="project" value="TreeGrafter"/>
</dbReference>
<organism evidence="7 8">
    <name type="scientific">Bursaphelenchus okinawaensis</name>
    <dbReference type="NCBI Taxonomy" id="465554"/>
    <lineage>
        <taxon>Eukaryota</taxon>
        <taxon>Metazoa</taxon>
        <taxon>Ecdysozoa</taxon>
        <taxon>Nematoda</taxon>
        <taxon>Chromadorea</taxon>
        <taxon>Rhabditida</taxon>
        <taxon>Tylenchina</taxon>
        <taxon>Tylenchomorpha</taxon>
        <taxon>Aphelenchoidea</taxon>
        <taxon>Aphelenchoididae</taxon>
        <taxon>Bursaphelenchus</taxon>
    </lineage>
</organism>
<dbReference type="SUPFAM" id="SSF90229">
    <property type="entry name" value="CCCH zinc finger"/>
    <property type="match status" value="1"/>
</dbReference>
<feature type="domain" description="C3H1-type" evidence="6">
    <location>
        <begin position="218"/>
        <end position="246"/>
    </location>
</feature>
<dbReference type="PROSITE" id="PS50103">
    <property type="entry name" value="ZF_C3H1"/>
    <property type="match status" value="1"/>
</dbReference>
<keyword evidence="8" id="KW-1185">Reference proteome</keyword>
<feature type="compositionally biased region" description="Acidic residues" evidence="5">
    <location>
        <begin position="38"/>
        <end position="48"/>
    </location>
</feature>
<evidence type="ECO:0000313" key="8">
    <source>
        <dbReference type="Proteomes" id="UP000614601"/>
    </source>
</evidence>
<dbReference type="EMBL" id="CAJFDH010000005">
    <property type="protein sequence ID" value="CAD5223926.1"/>
    <property type="molecule type" value="Genomic_DNA"/>
</dbReference>
<keyword evidence="2 4" id="KW-0863">Zinc-finger</keyword>
<comment type="caution">
    <text evidence="7">The sequence shown here is derived from an EMBL/GenBank/DDBJ whole genome shotgun (WGS) entry which is preliminary data.</text>
</comment>
<dbReference type="PANTHER" id="PTHR12930">
    <property type="entry name" value="ZINC FINGER PROTEIN 183"/>
    <property type="match status" value="1"/>
</dbReference>
<feature type="region of interest" description="Disordered" evidence="5">
    <location>
        <begin position="1"/>
        <end position="147"/>
    </location>
</feature>
<name>A0A811L8R0_9BILA</name>
<dbReference type="GO" id="GO:0008270">
    <property type="term" value="F:zinc ion binding"/>
    <property type="evidence" value="ECO:0007669"/>
    <property type="project" value="UniProtKB-KW"/>
</dbReference>
<dbReference type="PANTHER" id="PTHR12930:SF0">
    <property type="entry name" value="RING FINGER PROTEIN 113B"/>
    <property type="match status" value="1"/>
</dbReference>
<reference evidence="7" key="1">
    <citation type="submission" date="2020-09" db="EMBL/GenBank/DDBJ databases">
        <authorList>
            <person name="Kikuchi T."/>
        </authorList>
    </citation>
    <scope>NUCLEOTIDE SEQUENCE</scope>
    <source>
        <strain evidence="7">SH1</strain>
    </source>
</reference>
<dbReference type="Proteomes" id="UP000614601">
    <property type="component" value="Unassembled WGS sequence"/>
</dbReference>
<sequence>MSDAEADEPVVFKKTFRKRPVNVRKTEAEEVKPKPTEEDNSDEVSEDSEGSKSEDEAVPIKVRRGLFSNRNKRLKKNPMMQNSKKRANPMGDVSDEEGTSEETSESDEERKKALDIDDNIKSSGIAESEVPKDMGATKLSEIDTERDKDYQAQFERVQKNLQDNDQQPGTSGEKIYRGLKMYGAKAAKDTVKGKASSGLNHYGPIRNQQFMRASVRWDFAPDICKDYKETGFCTFGDSCKFLHDRSDYKHGWEIEAEWQKKQAALKNNEEVDYTIHSDED</sequence>
<dbReference type="InterPro" id="IPR000571">
    <property type="entry name" value="Znf_CCCH"/>
</dbReference>
<evidence type="ECO:0000256" key="1">
    <source>
        <dbReference type="ARBA" id="ARBA00022723"/>
    </source>
</evidence>
<feature type="compositionally biased region" description="Acidic residues" evidence="5">
    <location>
        <begin position="93"/>
        <end position="107"/>
    </location>
</feature>
<gene>
    <name evidence="7" type="ORF">BOKJ2_LOCUS10696</name>
</gene>
<dbReference type="OrthoDB" id="25761at2759"/>
<evidence type="ECO:0000313" key="7">
    <source>
        <dbReference type="EMBL" id="CAD5223926.1"/>
    </source>
</evidence>
<feature type="compositionally biased region" description="Basic and acidic residues" evidence="5">
    <location>
        <begin position="24"/>
        <end position="37"/>
    </location>
</feature>
<keyword evidence="1 4" id="KW-0479">Metal-binding</keyword>
<dbReference type="Pfam" id="PF00642">
    <property type="entry name" value="zf-CCCH"/>
    <property type="match status" value="1"/>
</dbReference>
<dbReference type="Gene3D" id="4.10.1000.10">
    <property type="entry name" value="Zinc finger, CCCH-type"/>
    <property type="match status" value="1"/>
</dbReference>
<dbReference type="InterPro" id="IPR039971">
    <property type="entry name" value="CWC24-like"/>
</dbReference>
<dbReference type="InterPro" id="IPR036855">
    <property type="entry name" value="Znf_CCCH_sf"/>
</dbReference>
<dbReference type="SMART" id="SM00356">
    <property type="entry name" value="ZnF_C3H1"/>
    <property type="match status" value="1"/>
</dbReference>
<dbReference type="GO" id="GO:0034247">
    <property type="term" value="P:snoRNA splicing"/>
    <property type="evidence" value="ECO:0007669"/>
    <property type="project" value="TreeGrafter"/>
</dbReference>
<evidence type="ECO:0000256" key="3">
    <source>
        <dbReference type="ARBA" id="ARBA00022833"/>
    </source>
</evidence>
<protein>
    <recommendedName>
        <fullName evidence="6">C3H1-type domain-containing protein</fullName>
    </recommendedName>
</protein>
<dbReference type="AlphaFoldDB" id="A0A811L8R0"/>